<dbReference type="InterPro" id="IPR011330">
    <property type="entry name" value="Glyco_hydro/deAcase_b/a-brl"/>
</dbReference>
<organism evidence="5 6">
    <name type="scientific">Clostridium vincentii</name>
    <dbReference type="NCBI Taxonomy" id="52704"/>
    <lineage>
        <taxon>Bacteria</taxon>
        <taxon>Bacillati</taxon>
        <taxon>Bacillota</taxon>
        <taxon>Clostridia</taxon>
        <taxon>Eubacteriales</taxon>
        <taxon>Clostridiaceae</taxon>
        <taxon>Clostridium</taxon>
    </lineage>
</organism>
<evidence type="ECO:0000313" key="6">
    <source>
        <dbReference type="Proteomes" id="UP000239471"/>
    </source>
</evidence>
<evidence type="ECO:0000313" key="5">
    <source>
        <dbReference type="EMBL" id="PRR79645.1"/>
    </source>
</evidence>
<dbReference type="Proteomes" id="UP000239471">
    <property type="component" value="Unassembled WGS sequence"/>
</dbReference>
<evidence type="ECO:0000256" key="1">
    <source>
        <dbReference type="ARBA" id="ARBA00022723"/>
    </source>
</evidence>
<dbReference type="Gene3D" id="3.20.20.370">
    <property type="entry name" value="Glycoside hydrolase/deacetylase"/>
    <property type="match status" value="1"/>
</dbReference>
<dbReference type="CDD" id="cd10917">
    <property type="entry name" value="CE4_NodB_like_6s_7s"/>
    <property type="match status" value="1"/>
</dbReference>
<dbReference type="EMBL" id="PVXQ01000059">
    <property type="protein sequence ID" value="PRR79645.1"/>
    <property type="molecule type" value="Genomic_DNA"/>
</dbReference>
<evidence type="ECO:0000256" key="2">
    <source>
        <dbReference type="ARBA" id="ARBA00022801"/>
    </source>
</evidence>
<keyword evidence="3" id="KW-1133">Transmembrane helix</keyword>
<dbReference type="GO" id="GO:0046872">
    <property type="term" value="F:metal ion binding"/>
    <property type="evidence" value="ECO:0007669"/>
    <property type="project" value="UniProtKB-KW"/>
</dbReference>
<dbReference type="InterPro" id="IPR002509">
    <property type="entry name" value="NODB_dom"/>
</dbReference>
<dbReference type="GO" id="GO:0005975">
    <property type="term" value="P:carbohydrate metabolic process"/>
    <property type="evidence" value="ECO:0007669"/>
    <property type="project" value="InterPro"/>
</dbReference>
<dbReference type="GO" id="GO:0016810">
    <property type="term" value="F:hydrolase activity, acting on carbon-nitrogen (but not peptide) bonds"/>
    <property type="evidence" value="ECO:0007669"/>
    <property type="project" value="InterPro"/>
</dbReference>
<comment type="caution">
    <text evidence="5">The sequence shown here is derived from an EMBL/GenBank/DDBJ whole genome shotgun (WGS) entry which is preliminary data.</text>
</comment>
<dbReference type="Pfam" id="PF01522">
    <property type="entry name" value="Polysacc_deac_1"/>
    <property type="match status" value="1"/>
</dbReference>
<dbReference type="PANTHER" id="PTHR10587">
    <property type="entry name" value="GLYCOSYL TRANSFERASE-RELATED"/>
    <property type="match status" value="1"/>
</dbReference>
<sequence length="454" mass="52650">MVIYDYNRKIYIELIEDKLILYRKFSKKEFNLKDIKASYLTDDYLLKLIYKDKLKSYIINNIRTDDRPKLEELLVELNSDRNVFYTLHSSSNEKFIAVVWIFMSAINLIARLIEKNWGAIFWAMSLIFYIVIFFKGSGNISGLFYYVKEEEIEYGIGPKNSKFSIKDEFTFDYNSIYKEYLFKKGKKKLKFPDNIIYPKYYKEELKKLSEKKMRRVMDEEYIVYDVVGVSENIIGKSLEDMNAMREKMKNQAIKHRDTVFLNDQPESNSVYLTFDDGPDGQSTPRILDILESYNVKGNFFFLGENVKMYPEVVKRTFDGGHFIGNHSYSHPDFTLLSPEAVKDELEKTEKVISAITGKRTTAMRPPYGASNETVIKVIKASNSVSILWSIDTLDWSKREVSSILKNVTDNLRPGDIILMHSNIDKGVTADALPSIIEAIKAKGYKISTLDKLVG</sequence>
<protein>
    <submittedName>
        <fullName evidence="5">Peptidoglycan-N-acetylglucosamine deacetylase</fullName>
        <ecNumber evidence="5">3.5.1.104</ecNumber>
    </submittedName>
</protein>
<dbReference type="RefSeq" id="WP_106061182.1">
    <property type="nucleotide sequence ID" value="NZ_PVXQ01000059.1"/>
</dbReference>
<dbReference type="GO" id="GO:0016020">
    <property type="term" value="C:membrane"/>
    <property type="evidence" value="ECO:0007669"/>
    <property type="project" value="TreeGrafter"/>
</dbReference>
<dbReference type="InterPro" id="IPR050248">
    <property type="entry name" value="Polysacc_deacetylase_ArnD"/>
</dbReference>
<dbReference type="OrthoDB" id="9806342at2"/>
<dbReference type="SUPFAM" id="SSF88713">
    <property type="entry name" value="Glycoside hydrolase/deacetylase"/>
    <property type="match status" value="1"/>
</dbReference>
<dbReference type="PANTHER" id="PTHR10587:SF133">
    <property type="entry name" value="CHITIN DEACETYLASE 1-RELATED"/>
    <property type="match status" value="1"/>
</dbReference>
<feature type="transmembrane region" description="Helical" evidence="3">
    <location>
        <begin position="119"/>
        <end position="138"/>
    </location>
</feature>
<dbReference type="AlphaFoldDB" id="A0A2T0B706"/>
<accession>A0A2T0B706</accession>
<name>A0A2T0B706_9CLOT</name>
<keyword evidence="1" id="KW-0479">Metal-binding</keyword>
<gene>
    <name evidence="5" type="primary">pgdA_4</name>
    <name evidence="5" type="ORF">CLVI_32960</name>
</gene>
<evidence type="ECO:0000256" key="3">
    <source>
        <dbReference type="SAM" id="Phobius"/>
    </source>
</evidence>
<proteinExistence type="predicted"/>
<keyword evidence="6" id="KW-1185">Reference proteome</keyword>
<reference evidence="5 6" key="1">
    <citation type="submission" date="2018-03" db="EMBL/GenBank/DDBJ databases">
        <title>Genome sequence of Clostridium vincentii DSM 10228.</title>
        <authorList>
            <person name="Poehlein A."/>
            <person name="Daniel R."/>
        </authorList>
    </citation>
    <scope>NUCLEOTIDE SEQUENCE [LARGE SCALE GENOMIC DNA]</scope>
    <source>
        <strain evidence="5 6">DSM 10228</strain>
    </source>
</reference>
<feature type="domain" description="NodB homology" evidence="4">
    <location>
        <begin position="268"/>
        <end position="447"/>
    </location>
</feature>
<keyword evidence="3" id="KW-0812">Transmembrane</keyword>
<keyword evidence="2 5" id="KW-0378">Hydrolase</keyword>
<dbReference type="EC" id="3.5.1.104" evidence="5"/>
<dbReference type="PROSITE" id="PS51677">
    <property type="entry name" value="NODB"/>
    <property type="match status" value="1"/>
</dbReference>
<evidence type="ECO:0000259" key="4">
    <source>
        <dbReference type="PROSITE" id="PS51677"/>
    </source>
</evidence>
<keyword evidence="3" id="KW-0472">Membrane</keyword>